<evidence type="ECO:0000313" key="1">
    <source>
        <dbReference type="EMBL" id="RWA03075.1"/>
    </source>
</evidence>
<dbReference type="AlphaFoldDB" id="A0A439CLN4"/>
<feature type="non-terminal residue" evidence="1">
    <location>
        <position position="93"/>
    </location>
</feature>
<organism evidence="1 2">
    <name type="scientific">Xylaria grammica</name>
    <dbReference type="NCBI Taxonomy" id="363999"/>
    <lineage>
        <taxon>Eukaryota</taxon>
        <taxon>Fungi</taxon>
        <taxon>Dikarya</taxon>
        <taxon>Ascomycota</taxon>
        <taxon>Pezizomycotina</taxon>
        <taxon>Sordariomycetes</taxon>
        <taxon>Xylariomycetidae</taxon>
        <taxon>Xylariales</taxon>
        <taxon>Xylariaceae</taxon>
        <taxon>Xylaria</taxon>
    </lineage>
</organism>
<reference evidence="1 2" key="1">
    <citation type="submission" date="2018-12" db="EMBL/GenBank/DDBJ databases">
        <title>Draft genome sequence of Xylaria grammica IHI A82.</title>
        <authorList>
            <person name="Buettner E."/>
            <person name="Kellner H."/>
        </authorList>
    </citation>
    <scope>NUCLEOTIDE SEQUENCE [LARGE SCALE GENOMIC DNA]</scope>
    <source>
        <strain evidence="1 2">IHI A82</strain>
    </source>
</reference>
<evidence type="ECO:0000313" key="2">
    <source>
        <dbReference type="Proteomes" id="UP000286045"/>
    </source>
</evidence>
<dbReference type="Proteomes" id="UP000286045">
    <property type="component" value="Unassembled WGS sequence"/>
</dbReference>
<name>A0A439CLN4_9PEZI</name>
<protein>
    <submittedName>
        <fullName evidence="1">Uncharacterized protein</fullName>
    </submittedName>
</protein>
<comment type="caution">
    <text evidence="1">The sequence shown here is derived from an EMBL/GenBank/DDBJ whole genome shotgun (WGS) entry which is preliminary data.</text>
</comment>
<keyword evidence="2" id="KW-1185">Reference proteome</keyword>
<sequence>MPPFIHEALKEFVSHEPQDEMDRIADEYPDLADTRRKIFRLSRTPVRKHEPRFNLSPDSQLRSEGGFRSHFFIEVGPQFLAGLRAPSTRRTEG</sequence>
<accession>A0A439CLN4</accession>
<gene>
    <name evidence="1" type="ORF">EKO27_g12030</name>
</gene>
<dbReference type="EMBL" id="RYZI01000962">
    <property type="protein sequence ID" value="RWA03075.1"/>
    <property type="molecule type" value="Genomic_DNA"/>
</dbReference>
<proteinExistence type="predicted"/>